<proteinExistence type="predicted"/>
<dbReference type="RefSeq" id="WP_380129935.1">
    <property type="nucleotide sequence ID" value="NZ_JBHSEG010000008.1"/>
</dbReference>
<evidence type="ECO:0000313" key="2">
    <source>
        <dbReference type="Proteomes" id="UP001595939"/>
    </source>
</evidence>
<accession>A0ABV8YAR1</accession>
<sequence>MQVPVDIQGEPGGAVLQDDPLFGVGCLLLRRPGHPAVSVCPLTRQGQQVTVQALYSRQQWVLTVRPDALLA</sequence>
<reference evidence="2" key="1">
    <citation type="journal article" date="2019" name="Int. J. Syst. Evol. Microbiol.">
        <title>The Global Catalogue of Microorganisms (GCM) 10K type strain sequencing project: providing services to taxonomists for standard genome sequencing and annotation.</title>
        <authorList>
            <consortium name="The Broad Institute Genomics Platform"/>
            <consortium name="The Broad Institute Genome Sequencing Center for Infectious Disease"/>
            <person name="Wu L."/>
            <person name="Ma J."/>
        </authorList>
    </citation>
    <scope>NUCLEOTIDE SEQUENCE [LARGE SCALE GENOMIC DNA]</scope>
    <source>
        <strain evidence="2">CCUG 39970</strain>
    </source>
</reference>
<name>A0ABV8YAR1_9DEIO</name>
<protein>
    <submittedName>
        <fullName evidence="1">Uncharacterized protein</fullName>
    </submittedName>
</protein>
<gene>
    <name evidence="1" type="ORF">ACFO0P_15675</name>
</gene>
<dbReference type="Proteomes" id="UP001595939">
    <property type="component" value="Unassembled WGS sequence"/>
</dbReference>
<dbReference type="EMBL" id="JBHSEG010000008">
    <property type="protein sequence ID" value="MFC4455218.1"/>
    <property type="molecule type" value="Genomic_DNA"/>
</dbReference>
<organism evidence="1 2">
    <name type="scientific">Deinococcus sonorensis</name>
    <dbReference type="NCBI Taxonomy" id="309891"/>
    <lineage>
        <taxon>Bacteria</taxon>
        <taxon>Thermotogati</taxon>
        <taxon>Deinococcota</taxon>
        <taxon>Deinococci</taxon>
        <taxon>Deinococcales</taxon>
        <taxon>Deinococcaceae</taxon>
        <taxon>Deinococcus</taxon>
    </lineage>
</organism>
<comment type="caution">
    <text evidence="1">The sequence shown here is derived from an EMBL/GenBank/DDBJ whole genome shotgun (WGS) entry which is preliminary data.</text>
</comment>
<keyword evidence="2" id="KW-1185">Reference proteome</keyword>
<evidence type="ECO:0000313" key="1">
    <source>
        <dbReference type="EMBL" id="MFC4455218.1"/>
    </source>
</evidence>